<evidence type="ECO:0000256" key="2">
    <source>
        <dbReference type="ARBA" id="ARBA00022946"/>
    </source>
</evidence>
<proteinExistence type="inferred from homology"/>
<evidence type="ECO:0000256" key="6">
    <source>
        <dbReference type="ARBA" id="ARBA00033752"/>
    </source>
</evidence>
<dbReference type="GO" id="GO:0003735">
    <property type="term" value="F:structural constituent of ribosome"/>
    <property type="evidence" value="ECO:0007669"/>
    <property type="project" value="TreeGrafter"/>
</dbReference>
<evidence type="ECO:0000256" key="3">
    <source>
        <dbReference type="ARBA" id="ARBA00022980"/>
    </source>
</evidence>
<protein>
    <recommendedName>
        <fullName evidence="7">Large ribosomal subunit protein mL54</fullName>
    </recommendedName>
</protein>
<accession>A0A0G4KTS0</accession>
<feature type="region of interest" description="Disordered" evidence="8">
    <location>
        <begin position="126"/>
        <end position="175"/>
    </location>
</feature>
<feature type="compositionally biased region" description="Low complexity" evidence="8">
    <location>
        <begin position="138"/>
        <end position="159"/>
    </location>
</feature>
<name>A0A0G4KTS0_VERLO</name>
<evidence type="ECO:0000256" key="4">
    <source>
        <dbReference type="ARBA" id="ARBA00023128"/>
    </source>
</evidence>
<dbReference type="PANTHER" id="PTHR28595:SF1">
    <property type="entry name" value="LARGE RIBOSOMAL SUBUNIT PROTEIN ML54"/>
    <property type="match status" value="1"/>
</dbReference>
<comment type="similarity">
    <text evidence="6">Belongs to the mitochondrion-specific ribosomal protein mL54 family.</text>
</comment>
<evidence type="ECO:0000256" key="5">
    <source>
        <dbReference type="ARBA" id="ARBA00023274"/>
    </source>
</evidence>
<keyword evidence="4" id="KW-0496">Mitochondrion</keyword>
<evidence type="ECO:0000313" key="9">
    <source>
        <dbReference type="EMBL" id="CRK13142.1"/>
    </source>
</evidence>
<dbReference type="STRING" id="100787.A0A0G4KTS0"/>
<dbReference type="AlphaFoldDB" id="A0A0G4KTS0"/>
<keyword evidence="2" id="KW-0809">Transit peptide</keyword>
<feature type="compositionally biased region" description="Polar residues" evidence="8">
    <location>
        <begin position="126"/>
        <end position="137"/>
    </location>
</feature>
<gene>
    <name evidence="9" type="ORF">BN1708_002502</name>
</gene>
<dbReference type="GO" id="GO:0005762">
    <property type="term" value="C:mitochondrial large ribosomal subunit"/>
    <property type="evidence" value="ECO:0007669"/>
    <property type="project" value="TreeGrafter"/>
</dbReference>
<dbReference type="Pfam" id="PF08561">
    <property type="entry name" value="Ribosomal_L37"/>
    <property type="match status" value="1"/>
</dbReference>
<dbReference type="Proteomes" id="UP000044602">
    <property type="component" value="Unassembled WGS sequence"/>
</dbReference>
<dbReference type="EMBL" id="CVQH01004446">
    <property type="protein sequence ID" value="CRK13142.1"/>
    <property type="molecule type" value="Genomic_DNA"/>
</dbReference>
<comment type="subcellular location">
    <subcellularLocation>
        <location evidence="1">Mitochondrion</location>
    </subcellularLocation>
</comment>
<organism evidence="9 10">
    <name type="scientific">Verticillium longisporum</name>
    <name type="common">Verticillium dahliae var. longisporum</name>
    <dbReference type="NCBI Taxonomy" id="100787"/>
    <lineage>
        <taxon>Eukaryota</taxon>
        <taxon>Fungi</taxon>
        <taxon>Dikarya</taxon>
        <taxon>Ascomycota</taxon>
        <taxon>Pezizomycotina</taxon>
        <taxon>Sordariomycetes</taxon>
        <taxon>Hypocreomycetidae</taxon>
        <taxon>Glomerellales</taxon>
        <taxon>Plectosphaerellaceae</taxon>
        <taxon>Verticillium</taxon>
    </lineage>
</organism>
<keyword evidence="3" id="KW-0689">Ribosomal protein</keyword>
<dbReference type="InterPro" id="IPR013870">
    <property type="entry name" value="Ribosomal_mL54"/>
</dbReference>
<evidence type="ECO:0000256" key="8">
    <source>
        <dbReference type="SAM" id="MobiDB-lite"/>
    </source>
</evidence>
<sequence>MPTPESPMFLAQKPKVAPTFDGVDYDDNKAFKQAQDAIIREQWVGAMMVRLTGEELGKCYLREGVNHLEKCGHLRAKRQSSTHGRRLASPLAATMICRTCLRRAATTLPLRTVAPIPLARPFSISASTRSSPAGSLGTSEASPASSTAEPTATPTLSTPIDLPSAAAAKPVREPSSCKAGTVLNGLNYFKGKTDPVALADEEYPDWLWDCLVFKAKEDADADAGAADEFSKSAKLRRKAAKRKAKLLAEGGIDALAPKVPLFQQSINLPGEEGGSVEDNLMAAGKREELRQAMRSERKRKIKESNYLKSM</sequence>
<reference evidence="10" key="1">
    <citation type="submission" date="2015-05" db="EMBL/GenBank/DDBJ databases">
        <authorList>
            <person name="Fogelqvist Johan"/>
        </authorList>
    </citation>
    <scope>NUCLEOTIDE SEQUENCE [LARGE SCALE GENOMIC DNA]</scope>
</reference>
<keyword evidence="5" id="KW-0687">Ribonucleoprotein</keyword>
<keyword evidence="10" id="KW-1185">Reference proteome</keyword>
<evidence type="ECO:0000313" key="10">
    <source>
        <dbReference type="Proteomes" id="UP000044602"/>
    </source>
</evidence>
<evidence type="ECO:0000256" key="7">
    <source>
        <dbReference type="ARBA" id="ARBA00035179"/>
    </source>
</evidence>
<dbReference type="PANTHER" id="PTHR28595">
    <property type="entry name" value="39S RIBOSOMAL PROTEIN L54, MITOCHONDRIAL"/>
    <property type="match status" value="1"/>
</dbReference>
<evidence type="ECO:0000256" key="1">
    <source>
        <dbReference type="ARBA" id="ARBA00004173"/>
    </source>
</evidence>